<organism evidence="2 3">
    <name type="scientific">Sphingomonas citri</name>
    <dbReference type="NCBI Taxonomy" id="2862499"/>
    <lineage>
        <taxon>Bacteria</taxon>
        <taxon>Pseudomonadati</taxon>
        <taxon>Pseudomonadota</taxon>
        <taxon>Alphaproteobacteria</taxon>
        <taxon>Sphingomonadales</taxon>
        <taxon>Sphingomonadaceae</taxon>
        <taxon>Sphingomonas</taxon>
    </lineage>
</organism>
<dbReference type="SUPFAM" id="SSF54001">
    <property type="entry name" value="Cysteine proteinases"/>
    <property type="match status" value="1"/>
</dbReference>
<keyword evidence="3" id="KW-1185">Reference proteome</keyword>
<dbReference type="Pfam" id="PF01841">
    <property type="entry name" value="Transglut_core"/>
    <property type="match status" value="1"/>
</dbReference>
<dbReference type="SMART" id="SM00460">
    <property type="entry name" value="TGc"/>
    <property type="match status" value="1"/>
</dbReference>
<evidence type="ECO:0000313" key="2">
    <source>
        <dbReference type="EMBL" id="MBW6529925.1"/>
    </source>
</evidence>
<dbReference type="InterPro" id="IPR038765">
    <property type="entry name" value="Papain-like_cys_pep_sf"/>
</dbReference>
<feature type="domain" description="Transglutaminase-like" evidence="1">
    <location>
        <begin position="158"/>
        <end position="218"/>
    </location>
</feature>
<dbReference type="InterPro" id="IPR002931">
    <property type="entry name" value="Transglutaminase-like"/>
</dbReference>
<dbReference type="RefSeq" id="WP_219747382.1">
    <property type="nucleotide sequence ID" value="NZ_JAHXZN010000001.1"/>
</dbReference>
<protein>
    <submittedName>
        <fullName evidence="2">Transglutaminase family protein</fullName>
    </submittedName>
</protein>
<dbReference type="PANTHER" id="PTHR33490:SF12">
    <property type="entry name" value="BLL5557 PROTEIN"/>
    <property type="match status" value="1"/>
</dbReference>
<sequence length="260" mass="28228">MRLSIQVLLDYGFPEPADVLLQIEAAALPAQRLETQALVIESDHPIRAVAGEEGVGQRCWARGKGRLVARYEAVVAIERAALDLAMLPATPVTSLPAATIPYLLPSRYCESDRFEHLVRRRFEGLSGGALALALTDFVRGHLRYDGADTDARTTAMETFASGRGVCRDYAHLLVALARAAEIPARCVAVYAPGVDPPDFHAVAELWLDGSWHLVDATGMARADEMAVVTVGRDATDIAFMTVFGTANLWTQTVRVERIAD</sequence>
<proteinExistence type="predicted"/>
<dbReference type="Gene3D" id="3.10.620.30">
    <property type="match status" value="1"/>
</dbReference>
<comment type="caution">
    <text evidence="2">The sequence shown here is derived from an EMBL/GenBank/DDBJ whole genome shotgun (WGS) entry which is preliminary data.</text>
</comment>
<evidence type="ECO:0000313" key="3">
    <source>
        <dbReference type="Proteomes" id="UP000759103"/>
    </source>
</evidence>
<dbReference type="PANTHER" id="PTHR33490">
    <property type="entry name" value="BLR5614 PROTEIN-RELATED"/>
    <property type="match status" value="1"/>
</dbReference>
<accession>A0ABS7BKB2</accession>
<dbReference type="EMBL" id="JAHXZN010000001">
    <property type="protein sequence ID" value="MBW6529925.1"/>
    <property type="molecule type" value="Genomic_DNA"/>
</dbReference>
<name>A0ABS7BKB2_9SPHN</name>
<evidence type="ECO:0000259" key="1">
    <source>
        <dbReference type="SMART" id="SM00460"/>
    </source>
</evidence>
<dbReference type="Proteomes" id="UP000759103">
    <property type="component" value="Unassembled WGS sequence"/>
</dbReference>
<reference evidence="2 3" key="1">
    <citation type="submission" date="2021-07" db="EMBL/GenBank/DDBJ databases">
        <title>Sphingomonas sp.</title>
        <authorList>
            <person name="Feng G."/>
            <person name="Li J."/>
            <person name="Pan M."/>
        </authorList>
    </citation>
    <scope>NUCLEOTIDE SEQUENCE [LARGE SCALE GENOMIC DNA]</scope>
    <source>
        <strain evidence="2 3">RRHST34</strain>
    </source>
</reference>
<dbReference type="Gene3D" id="2.60.40.2250">
    <property type="match status" value="1"/>
</dbReference>
<gene>
    <name evidence="2" type="ORF">KZ820_04195</name>
</gene>